<sequence length="238" mass="27538">MFQSRTRRRVLVHVVTVVVSTLTIIAHAQVEIDGPIVGKPQKGGEYKSDEELFKKLFIQRRKDHTEAVQTLLKMDNYERLYKMITVLAEKVVEVIESSKNVIEKAGFVPNNSSFPKDTNVKDALSSVLENTALFGDIILHLPDITHRILKTQQEWSPTIHWSLNFTNQMRHLLNKSTITMIRLVEQELNITERDPSYFNPYRSAIHVGYQHENTVKKKKKPVKKEKRKKGPQIAKIEL</sequence>
<keyword evidence="2" id="KW-0732">Signal</keyword>
<dbReference type="InterPro" id="IPR026321">
    <property type="entry name" value="CC134"/>
</dbReference>
<evidence type="ECO:0000313" key="3">
    <source>
        <dbReference type="EMBL" id="CAL1689099.1"/>
    </source>
</evidence>
<protein>
    <recommendedName>
        <fullName evidence="5">Coiled-coil domain-containing protein 134</fullName>
    </recommendedName>
</protein>
<keyword evidence="4" id="KW-1185">Reference proteome</keyword>
<dbReference type="Pfam" id="PF15002">
    <property type="entry name" value="ERK-JNK_inhib"/>
    <property type="match status" value="1"/>
</dbReference>
<feature type="compositionally biased region" description="Basic residues" evidence="1">
    <location>
        <begin position="216"/>
        <end position="230"/>
    </location>
</feature>
<gene>
    <name evidence="3" type="ORF">LPLAT_LOCUS14094</name>
</gene>
<dbReference type="EMBL" id="OZ034832">
    <property type="protein sequence ID" value="CAL1689099.1"/>
    <property type="molecule type" value="Genomic_DNA"/>
</dbReference>
<dbReference type="PANTHER" id="PTHR14735">
    <property type="entry name" value="COILED-COIL DOMAIN-CONTAINING PROTEIN 134"/>
    <property type="match status" value="1"/>
</dbReference>
<dbReference type="Proteomes" id="UP001497644">
    <property type="component" value="Chromosome 9"/>
</dbReference>
<reference evidence="3" key="1">
    <citation type="submission" date="2024-04" db="EMBL/GenBank/DDBJ databases">
        <authorList>
            <consortium name="Molecular Ecology Group"/>
        </authorList>
    </citation>
    <scope>NUCLEOTIDE SEQUENCE</scope>
</reference>
<organism evidence="3 4">
    <name type="scientific">Lasius platythorax</name>
    <dbReference type="NCBI Taxonomy" id="488582"/>
    <lineage>
        <taxon>Eukaryota</taxon>
        <taxon>Metazoa</taxon>
        <taxon>Ecdysozoa</taxon>
        <taxon>Arthropoda</taxon>
        <taxon>Hexapoda</taxon>
        <taxon>Insecta</taxon>
        <taxon>Pterygota</taxon>
        <taxon>Neoptera</taxon>
        <taxon>Endopterygota</taxon>
        <taxon>Hymenoptera</taxon>
        <taxon>Apocrita</taxon>
        <taxon>Aculeata</taxon>
        <taxon>Formicoidea</taxon>
        <taxon>Formicidae</taxon>
        <taxon>Formicinae</taxon>
        <taxon>Lasius</taxon>
        <taxon>Lasius</taxon>
    </lineage>
</organism>
<evidence type="ECO:0000256" key="2">
    <source>
        <dbReference type="SAM" id="SignalP"/>
    </source>
</evidence>
<accession>A0AAV2PAN1</accession>
<evidence type="ECO:0008006" key="5">
    <source>
        <dbReference type="Google" id="ProtNLM"/>
    </source>
</evidence>
<feature type="signal peptide" evidence="2">
    <location>
        <begin position="1"/>
        <end position="28"/>
    </location>
</feature>
<feature type="region of interest" description="Disordered" evidence="1">
    <location>
        <begin position="212"/>
        <end position="238"/>
    </location>
</feature>
<feature type="chain" id="PRO_5043729907" description="Coiled-coil domain-containing protein 134" evidence="2">
    <location>
        <begin position="29"/>
        <end position="238"/>
    </location>
</feature>
<evidence type="ECO:0000313" key="4">
    <source>
        <dbReference type="Proteomes" id="UP001497644"/>
    </source>
</evidence>
<dbReference type="AlphaFoldDB" id="A0AAV2PAN1"/>
<proteinExistence type="predicted"/>
<dbReference type="PANTHER" id="PTHR14735:SF1">
    <property type="entry name" value="COILED-COIL DOMAIN-CONTAINING PROTEIN 134"/>
    <property type="match status" value="1"/>
</dbReference>
<evidence type="ECO:0000256" key="1">
    <source>
        <dbReference type="SAM" id="MobiDB-lite"/>
    </source>
</evidence>
<name>A0AAV2PAN1_9HYME</name>